<gene>
    <name evidence="1" type="ORF">CRENBAI_006208</name>
</gene>
<comment type="caution">
    <text evidence="1">The sequence shown here is derived from an EMBL/GenBank/DDBJ whole genome shotgun (WGS) entry which is preliminary data.</text>
</comment>
<keyword evidence="2" id="KW-1185">Reference proteome</keyword>
<dbReference type="EMBL" id="JAHHUM010001168">
    <property type="protein sequence ID" value="KAK5614243.1"/>
    <property type="molecule type" value="Genomic_DNA"/>
</dbReference>
<dbReference type="AlphaFoldDB" id="A0AAV9RYV3"/>
<reference evidence="1 2" key="1">
    <citation type="submission" date="2021-06" db="EMBL/GenBank/DDBJ databases">
        <authorList>
            <person name="Palmer J.M."/>
        </authorList>
    </citation>
    <scope>NUCLEOTIDE SEQUENCE [LARGE SCALE GENOMIC DNA]</scope>
    <source>
        <strain evidence="1 2">MEX-2019</strain>
        <tissue evidence="1">Muscle</tissue>
    </source>
</reference>
<dbReference type="Proteomes" id="UP001311232">
    <property type="component" value="Unassembled WGS sequence"/>
</dbReference>
<protein>
    <submittedName>
        <fullName evidence="1">Uncharacterized protein</fullName>
    </submittedName>
</protein>
<sequence length="139" mass="15945">MVEQLRRMKQQFDWKHRVKHPAIAVSDWAPILPPNRLHKLLSFWSAPQQVTGAATFRWADESHWHASCLQQVSQPSRIAAAAAEQHQTGVDEYFRITQPTLPITCPCDQNALVEPLRPEPRPAGARRQPAYLKDYVMDI</sequence>
<name>A0AAV9RYV3_9TELE</name>
<accession>A0AAV9RYV3</accession>
<organism evidence="1 2">
    <name type="scientific">Crenichthys baileyi</name>
    <name type="common">White River springfish</name>
    <dbReference type="NCBI Taxonomy" id="28760"/>
    <lineage>
        <taxon>Eukaryota</taxon>
        <taxon>Metazoa</taxon>
        <taxon>Chordata</taxon>
        <taxon>Craniata</taxon>
        <taxon>Vertebrata</taxon>
        <taxon>Euteleostomi</taxon>
        <taxon>Actinopterygii</taxon>
        <taxon>Neopterygii</taxon>
        <taxon>Teleostei</taxon>
        <taxon>Neoteleostei</taxon>
        <taxon>Acanthomorphata</taxon>
        <taxon>Ovalentaria</taxon>
        <taxon>Atherinomorphae</taxon>
        <taxon>Cyprinodontiformes</taxon>
        <taxon>Goodeidae</taxon>
        <taxon>Crenichthys</taxon>
    </lineage>
</organism>
<proteinExistence type="predicted"/>
<evidence type="ECO:0000313" key="1">
    <source>
        <dbReference type="EMBL" id="KAK5614243.1"/>
    </source>
</evidence>
<evidence type="ECO:0000313" key="2">
    <source>
        <dbReference type="Proteomes" id="UP001311232"/>
    </source>
</evidence>